<gene>
    <name evidence="2" type="ORF">FHS37_006827</name>
</gene>
<proteinExistence type="predicted"/>
<dbReference type="RefSeq" id="WP_184828239.1">
    <property type="nucleotide sequence ID" value="NZ_BMTK01000072.1"/>
</dbReference>
<reference evidence="2 3" key="1">
    <citation type="submission" date="2020-08" db="EMBL/GenBank/DDBJ databases">
        <title>Genomic Encyclopedia of Type Strains, Phase III (KMG-III): the genomes of soil and plant-associated and newly described type strains.</title>
        <authorList>
            <person name="Whitman W."/>
        </authorList>
    </citation>
    <scope>NUCLEOTIDE SEQUENCE [LARGE SCALE GENOMIC DNA]</scope>
    <source>
        <strain evidence="2 3">CECT 3273</strain>
    </source>
</reference>
<keyword evidence="1" id="KW-0812">Transmembrane</keyword>
<dbReference type="Proteomes" id="UP000579523">
    <property type="component" value="Unassembled WGS sequence"/>
</dbReference>
<feature type="transmembrane region" description="Helical" evidence="1">
    <location>
        <begin position="108"/>
        <end position="131"/>
    </location>
</feature>
<keyword evidence="3" id="KW-1185">Reference proteome</keyword>
<name>A0A7W7VA97_9ACTN</name>
<feature type="transmembrane region" description="Helical" evidence="1">
    <location>
        <begin position="71"/>
        <end position="88"/>
    </location>
</feature>
<dbReference type="EMBL" id="JACHJI010000018">
    <property type="protein sequence ID" value="MBB4902730.1"/>
    <property type="molecule type" value="Genomic_DNA"/>
</dbReference>
<keyword evidence="1" id="KW-0472">Membrane</keyword>
<evidence type="ECO:0000313" key="2">
    <source>
        <dbReference type="EMBL" id="MBB4902730.1"/>
    </source>
</evidence>
<dbReference type="AlphaFoldDB" id="A0A7W7VA97"/>
<keyword evidence="1" id="KW-1133">Transmembrane helix</keyword>
<evidence type="ECO:0000313" key="3">
    <source>
        <dbReference type="Proteomes" id="UP000579523"/>
    </source>
</evidence>
<organism evidence="2 3">
    <name type="scientific">Streptomyces griseomycini</name>
    <dbReference type="NCBI Taxonomy" id="66895"/>
    <lineage>
        <taxon>Bacteria</taxon>
        <taxon>Bacillati</taxon>
        <taxon>Actinomycetota</taxon>
        <taxon>Actinomycetes</taxon>
        <taxon>Kitasatosporales</taxon>
        <taxon>Streptomycetaceae</taxon>
        <taxon>Streptomyces</taxon>
    </lineage>
</organism>
<sequence length="135" mass="14881">MEVVVGTAWWRVIPARAGIFTSHTEARAGKGDESVWWTGWGLVFVIFLMPVGVGLGAGLGSNAGGETGQHVGTIVGGILMWLIGRYVNRDVLYVHPEGNEYLPRNRHTLYSIPVQYWAVAAVLWGIGGWIFGWEW</sequence>
<comment type="caution">
    <text evidence="2">The sequence shown here is derived from an EMBL/GenBank/DDBJ whole genome shotgun (WGS) entry which is preliminary data.</text>
</comment>
<evidence type="ECO:0000256" key="1">
    <source>
        <dbReference type="SAM" id="Phobius"/>
    </source>
</evidence>
<feature type="transmembrane region" description="Helical" evidence="1">
    <location>
        <begin position="37"/>
        <end position="59"/>
    </location>
</feature>
<accession>A0A7W7VA97</accession>
<protein>
    <submittedName>
        <fullName evidence="2">Uncharacterized protein</fullName>
    </submittedName>
</protein>